<dbReference type="PIRSF" id="PIRSF001330">
    <property type="entry name" value="IOD"/>
    <property type="match status" value="1"/>
</dbReference>
<comment type="catalytic activity">
    <reaction evidence="2">
        <text>3,3',5'-triiodo-L-thyronine sulfate + iodide + A + H(+) = L-thyroxine sulfate + AH2</text>
        <dbReference type="Rhea" id="RHEA:83835"/>
        <dbReference type="ChEBI" id="CHEBI:13193"/>
        <dbReference type="ChEBI" id="CHEBI:15378"/>
        <dbReference type="ChEBI" id="CHEBI:16382"/>
        <dbReference type="ChEBI" id="CHEBI:17499"/>
        <dbReference type="ChEBI" id="CHEBI:176512"/>
        <dbReference type="ChEBI" id="CHEBI:176513"/>
    </reaction>
    <physiologicalReaction direction="right-to-left" evidence="2">
        <dbReference type="Rhea" id="RHEA:83837"/>
    </physiologicalReaction>
</comment>
<sequence>MSSNRLMVYFTTACICCFMVGVNIILGIMLYVSPRLAKKLILKLGERATMTQNPSFKFEDWGPTFGTFMFFKTASHHMWLSLGQEAFVGGEAPDTDVVSMEGTKSRISRFVKDNRMLEFKQLVKDFSDVADFLVIYIEEAHSTDGWSFENNIDIKKHKSLEDRLSAAQILLQKEPLCTVVVDEMDNTAAIKYGALPERLYVLQAGKVVYKGGRGPWDYNPMELRAFLEKIK</sequence>
<dbReference type="AlphaFoldDB" id="A0AAD6BH38"/>
<dbReference type="Pfam" id="PF00837">
    <property type="entry name" value="T4_deiodinase"/>
    <property type="match status" value="1"/>
</dbReference>
<keyword evidence="9" id="KW-1133">Transmembrane helix</keyword>
<evidence type="ECO:0000256" key="4">
    <source>
        <dbReference type="ARBA" id="ARBA00093210"/>
    </source>
</evidence>
<dbReference type="PANTHER" id="PTHR11781:SF22">
    <property type="entry name" value="TYPE I IODOTHYRONINE DEIODINASE"/>
    <property type="match status" value="1"/>
</dbReference>
<organism evidence="10 11">
    <name type="scientific">Pogonophryne albipinna</name>
    <dbReference type="NCBI Taxonomy" id="1090488"/>
    <lineage>
        <taxon>Eukaryota</taxon>
        <taxon>Metazoa</taxon>
        <taxon>Chordata</taxon>
        <taxon>Craniata</taxon>
        <taxon>Vertebrata</taxon>
        <taxon>Euteleostomi</taxon>
        <taxon>Actinopterygii</taxon>
        <taxon>Neopterygii</taxon>
        <taxon>Teleostei</taxon>
        <taxon>Neoteleostei</taxon>
        <taxon>Acanthomorphata</taxon>
        <taxon>Eupercaria</taxon>
        <taxon>Perciformes</taxon>
        <taxon>Notothenioidei</taxon>
        <taxon>Pogonophryne</taxon>
    </lineage>
</organism>
<evidence type="ECO:0000256" key="5">
    <source>
        <dbReference type="ARBA" id="ARBA00093219"/>
    </source>
</evidence>
<comment type="catalytic activity">
    <reaction evidence="3">
        <text>3,3'-diiodo-L-thyronine sulfate + iodide + A + H(+) = 3,3',5-triiodo-L-thyronine sulfate + AH2</text>
        <dbReference type="Rhea" id="RHEA:83751"/>
        <dbReference type="ChEBI" id="CHEBI:13193"/>
        <dbReference type="ChEBI" id="CHEBI:15378"/>
        <dbReference type="ChEBI" id="CHEBI:16382"/>
        <dbReference type="ChEBI" id="CHEBI:17499"/>
        <dbReference type="ChEBI" id="CHEBI:176511"/>
        <dbReference type="ChEBI" id="CHEBI:176515"/>
    </reaction>
    <physiologicalReaction direction="right-to-left" evidence="3">
        <dbReference type="Rhea" id="RHEA:83753"/>
    </physiologicalReaction>
</comment>
<evidence type="ECO:0000256" key="8">
    <source>
        <dbReference type="RuleBase" id="RU000676"/>
    </source>
</evidence>
<dbReference type="InterPro" id="IPR000643">
    <property type="entry name" value="Iodothyronine_deiodinase"/>
</dbReference>
<evidence type="ECO:0000256" key="7">
    <source>
        <dbReference type="ARBA" id="ARBA00093242"/>
    </source>
</evidence>
<evidence type="ECO:0000256" key="9">
    <source>
        <dbReference type="SAM" id="Phobius"/>
    </source>
</evidence>
<dbReference type="EMBL" id="JAPTMU010000005">
    <property type="protein sequence ID" value="KAJ4942708.1"/>
    <property type="molecule type" value="Genomic_DNA"/>
</dbReference>
<keyword evidence="8" id="KW-0893">Thyroid hormones biosynthesis</keyword>
<keyword evidence="8" id="KW-0560">Oxidoreductase</keyword>
<comment type="catalytic activity">
    <reaction evidence="4">
        <text>3'-iodothyronamine + iodide + A + H(+) = 3',5'-diiodothyronamine + AH2</text>
        <dbReference type="Rhea" id="RHEA:83803"/>
        <dbReference type="ChEBI" id="CHEBI:13193"/>
        <dbReference type="ChEBI" id="CHEBI:15378"/>
        <dbReference type="ChEBI" id="CHEBI:16382"/>
        <dbReference type="ChEBI" id="CHEBI:17499"/>
        <dbReference type="ChEBI" id="CHEBI:233339"/>
        <dbReference type="ChEBI" id="CHEBI:233342"/>
    </reaction>
    <physiologicalReaction direction="right-to-left" evidence="4">
        <dbReference type="Rhea" id="RHEA:83805"/>
    </physiologicalReaction>
</comment>
<evidence type="ECO:0000256" key="3">
    <source>
        <dbReference type="ARBA" id="ARBA00093206"/>
    </source>
</evidence>
<keyword evidence="8" id="KW-0712">Selenocysteine</keyword>
<evidence type="ECO:0000256" key="2">
    <source>
        <dbReference type="ARBA" id="ARBA00093202"/>
    </source>
</evidence>
<comment type="catalytic activity">
    <reaction evidence="5">
        <text>3,3'-diiodo-L-thyronine sulfate + iodide + A + H(+) = 3,3',5'-triiodo-L-thyronine sulfate + AH2</text>
        <dbReference type="Rhea" id="RHEA:83831"/>
        <dbReference type="ChEBI" id="CHEBI:13193"/>
        <dbReference type="ChEBI" id="CHEBI:15378"/>
        <dbReference type="ChEBI" id="CHEBI:16382"/>
        <dbReference type="ChEBI" id="CHEBI:17499"/>
        <dbReference type="ChEBI" id="CHEBI:176513"/>
        <dbReference type="ChEBI" id="CHEBI:176515"/>
    </reaction>
    <physiologicalReaction direction="right-to-left" evidence="5">
        <dbReference type="Rhea" id="RHEA:83833"/>
    </physiologicalReaction>
</comment>
<keyword evidence="11" id="KW-1185">Reference proteome</keyword>
<feature type="transmembrane region" description="Helical" evidence="9">
    <location>
        <begin position="6"/>
        <end position="32"/>
    </location>
</feature>
<evidence type="ECO:0000313" key="10">
    <source>
        <dbReference type="EMBL" id="KAJ4942708.1"/>
    </source>
</evidence>
<proteinExistence type="inferred from homology"/>
<protein>
    <recommendedName>
        <fullName evidence="8">Iodothyronine deiodinase</fullName>
    </recommendedName>
</protein>
<keyword evidence="9" id="KW-0812">Transmembrane</keyword>
<reference evidence="10" key="1">
    <citation type="submission" date="2022-11" db="EMBL/GenBank/DDBJ databases">
        <title>Chromosome-level genome of Pogonophryne albipinna.</title>
        <authorList>
            <person name="Jo E."/>
        </authorList>
    </citation>
    <scope>NUCLEOTIDE SEQUENCE</scope>
    <source>
        <strain evidence="10">SGF0006</strain>
        <tissue evidence="10">Muscle</tissue>
    </source>
</reference>
<dbReference type="GO" id="GO:0042404">
    <property type="term" value="P:thyroid hormone catabolic process"/>
    <property type="evidence" value="ECO:0007669"/>
    <property type="project" value="UniProtKB-ARBA"/>
</dbReference>
<dbReference type="PANTHER" id="PTHR11781">
    <property type="entry name" value="IODOTHYRONINE DEIODINASE"/>
    <property type="match status" value="1"/>
</dbReference>
<dbReference type="Proteomes" id="UP001219934">
    <property type="component" value="Unassembled WGS sequence"/>
</dbReference>
<comment type="function">
    <text evidence="8">Responsible for the deiodination of T4 (3,5,3',5'-tetraiodothyronine).</text>
</comment>
<keyword evidence="9" id="KW-0472">Membrane</keyword>
<comment type="similarity">
    <text evidence="8">Belongs to the iodothyronine deiodinase family.</text>
</comment>
<evidence type="ECO:0000256" key="1">
    <source>
        <dbReference type="ARBA" id="ARBA00093186"/>
    </source>
</evidence>
<accession>A0AAD6BH38</accession>
<gene>
    <name evidence="10" type="ORF">JOQ06_005225</name>
</gene>
<dbReference type="GO" id="GO:0004800">
    <property type="term" value="F:thyroxine 5'-deiodinase activity"/>
    <property type="evidence" value="ECO:0007669"/>
    <property type="project" value="InterPro"/>
</dbReference>
<dbReference type="GO" id="GO:0042446">
    <property type="term" value="P:hormone biosynthetic process"/>
    <property type="evidence" value="ECO:0007669"/>
    <property type="project" value="UniProtKB-KW"/>
</dbReference>
<dbReference type="Gene3D" id="3.40.30.10">
    <property type="entry name" value="Glutaredoxin"/>
    <property type="match status" value="1"/>
</dbReference>
<evidence type="ECO:0000313" key="11">
    <source>
        <dbReference type="Proteomes" id="UP001219934"/>
    </source>
</evidence>
<name>A0AAD6BH38_9TELE</name>
<evidence type="ECO:0000256" key="6">
    <source>
        <dbReference type="ARBA" id="ARBA00093236"/>
    </source>
</evidence>
<comment type="catalytic activity">
    <reaction evidence="1">
        <text>3-iodo-L-thyronine + iodide + A + H(+) = 3,3'-diiodo-L-thyronine + AH2</text>
        <dbReference type="Rhea" id="RHEA:83783"/>
        <dbReference type="ChEBI" id="CHEBI:13193"/>
        <dbReference type="ChEBI" id="CHEBI:15378"/>
        <dbReference type="ChEBI" id="CHEBI:16382"/>
        <dbReference type="ChEBI" id="CHEBI:17499"/>
        <dbReference type="ChEBI" id="CHEBI:176514"/>
        <dbReference type="ChEBI" id="CHEBI:232627"/>
    </reaction>
    <physiologicalReaction direction="right-to-left" evidence="1">
        <dbReference type="Rhea" id="RHEA:83785"/>
    </physiologicalReaction>
</comment>
<comment type="caution">
    <text evidence="10">The sequence shown here is derived from an EMBL/GenBank/DDBJ whole genome shotgun (WGS) entry which is preliminary data.</text>
</comment>
<comment type="catalytic activity">
    <reaction evidence="6">
        <text>3,3'-diiodothyronamine + iodide + A + H(+) = 3,3',5'-triiodothyronamine + AH2</text>
        <dbReference type="Rhea" id="RHEA:83795"/>
        <dbReference type="ChEBI" id="CHEBI:13193"/>
        <dbReference type="ChEBI" id="CHEBI:15378"/>
        <dbReference type="ChEBI" id="CHEBI:16382"/>
        <dbReference type="ChEBI" id="CHEBI:17499"/>
        <dbReference type="ChEBI" id="CHEBI:233341"/>
        <dbReference type="ChEBI" id="CHEBI:233343"/>
    </reaction>
    <physiologicalReaction direction="right-to-left" evidence="6">
        <dbReference type="Rhea" id="RHEA:83797"/>
    </physiologicalReaction>
</comment>
<comment type="catalytic activity">
    <reaction evidence="7">
        <text>3-iodothyronamine + iodide + A + H(+) = 3,3'-diiodothyronamine + AH2</text>
        <dbReference type="Rhea" id="RHEA:83827"/>
        <dbReference type="ChEBI" id="CHEBI:13193"/>
        <dbReference type="ChEBI" id="CHEBI:15378"/>
        <dbReference type="ChEBI" id="CHEBI:16382"/>
        <dbReference type="ChEBI" id="CHEBI:17499"/>
        <dbReference type="ChEBI" id="CHEBI:231647"/>
        <dbReference type="ChEBI" id="CHEBI:233341"/>
    </reaction>
    <physiologicalReaction direction="right-to-left" evidence="7">
        <dbReference type="Rhea" id="RHEA:83829"/>
    </physiologicalReaction>
</comment>